<keyword evidence="7 13" id="KW-0460">Magnesium</keyword>
<organism evidence="15 16">
    <name type="scientific">Vitrella brassicaformis (strain CCMP3155)</name>
    <dbReference type="NCBI Taxonomy" id="1169540"/>
    <lineage>
        <taxon>Eukaryota</taxon>
        <taxon>Sar</taxon>
        <taxon>Alveolata</taxon>
        <taxon>Colpodellida</taxon>
        <taxon>Vitrellaceae</taxon>
        <taxon>Vitrella</taxon>
    </lineage>
</organism>
<comment type="subunit">
    <text evidence="13">Homodimer.</text>
</comment>
<dbReference type="SUPFAM" id="SSF52972">
    <property type="entry name" value="ITPase-like"/>
    <property type="match status" value="1"/>
</dbReference>
<evidence type="ECO:0000256" key="5">
    <source>
        <dbReference type="ARBA" id="ARBA00022741"/>
    </source>
</evidence>
<evidence type="ECO:0000256" key="7">
    <source>
        <dbReference type="ARBA" id="ARBA00022842"/>
    </source>
</evidence>
<reference evidence="15 16" key="1">
    <citation type="submission" date="2014-11" db="EMBL/GenBank/DDBJ databases">
        <authorList>
            <person name="Zhu J."/>
            <person name="Qi W."/>
            <person name="Song R."/>
        </authorList>
    </citation>
    <scope>NUCLEOTIDE SEQUENCE [LARGE SCALE GENOMIC DNA]</scope>
</reference>
<comment type="catalytic activity">
    <reaction evidence="10">
        <text>ITP + H2O = IMP + diphosphate + H(+)</text>
        <dbReference type="Rhea" id="RHEA:29399"/>
        <dbReference type="ChEBI" id="CHEBI:15377"/>
        <dbReference type="ChEBI" id="CHEBI:15378"/>
        <dbReference type="ChEBI" id="CHEBI:33019"/>
        <dbReference type="ChEBI" id="CHEBI:58053"/>
        <dbReference type="ChEBI" id="CHEBI:61402"/>
        <dbReference type="EC" id="3.6.1.66"/>
    </reaction>
    <physiologicalReaction direction="left-to-right" evidence="10">
        <dbReference type="Rhea" id="RHEA:29400"/>
    </physiologicalReaction>
</comment>
<feature type="binding site" evidence="13">
    <location>
        <begin position="239"/>
        <end position="242"/>
    </location>
    <ligand>
        <name>ITP</name>
        <dbReference type="ChEBI" id="CHEBI:61402"/>
    </ligand>
</feature>
<dbReference type="FunFam" id="3.90.950.10:FF:000003">
    <property type="entry name" value="Inosine triphosphate pyrophosphatase"/>
    <property type="match status" value="1"/>
</dbReference>
<dbReference type="InterPro" id="IPR029001">
    <property type="entry name" value="ITPase-like_fam"/>
</dbReference>
<dbReference type="GO" id="GO:0046872">
    <property type="term" value="F:metal ion binding"/>
    <property type="evidence" value="ECO:0007669"/>
    <property type="project" value="UniProtKB-KW"/>
</dbReference>
<dbReference type="GO" id="GO:0036220">
    <property type="term" value="F:ITP diphosphatase activity"/>
    <property type="evidence" value="ECO:0007669"/>
    <property type="project" value="UniProtKB-UniRule"/>
</dbReference>
<dbReference type="InParanoid" id="A0A0G4FUI8"/>
<protein>
    <recommendedName>
        <fullName evidence="13">Inosine triphosphate pyrophosphatase</fullName>
        <shortName evidence="13">ITPase</shortName>
        <shortName evidence="13">Inosine triphosphatase</shortName>
        <ecNumber evidence="13">3.6.1.66</ecNumber>
    </recommendedName>
    <alternativeName>
        <fullName evidence="13">Non-canonical purine NTP pyrophosphatase</fullName>
    </alternativeName>
    <alternativeName>
        <fullName evidence="13">Non-standard purine NTP pyrophosphatase</fullName>
    </alternativeName>
    <alternativeName>
        <fullName evidence="13">Nucleoside-triphosphate diphosphatase</fullName>
    </alternativeName>
    <alternativeName>
        <fullName evidence="13">Nucleoside-triphosphate pyrophosphatase</fullName>
        <shortName evidence="13">NTPase</shortName>
    </alternativeName>
    <alternativeName>
        <fullName evidence="13">XTP/dITP diphosphatase</fullName>
    </alternativeName>
</protein>
<feature type="binding site" evidence="13">
    <location>
        <begin position="267"/>
        <end position="268"/>
    </location>
    <ligand>
        <name>ITP</name>
        <dbReference type="ChEBI" id="CHEBI:61402"/>
    </ligand>
</feature>
<dbReference type="GO" id="GO:0036222">
    <property type="term" value="F:XTP diphosphatase activity"/>
    <property type="evidence" value="ECO:0007669"/>
    <property type="project" value="UniProtKB-UniRule"/>
</dbReference>
<feature type="binding site" evidence="13">
    <location>
        <begin position="107"/>
        <end position="112"/>
    </location>
    <ligand>
        <name>ITP</name>
        <dbReference type="ChEBI" id="CHEBI:61402"/>
    </ligand>
</feature>
<comment type="cofactor">
    <cofactor evidence="13">
        <name>Mg(2+)</name>
        <dbReference type="ChEBI" id="CHEBI:18420"/>
    </cofactor>
    <cofactor evidence="13">
        <name>Mn(2+)</name>
        <dbReference type="ChEBI" id="CHEBI:29035"/>
    </cofactor>
    <text evidence="13">Binds 1 divalent metal cation per subunit; can use either Mg(2+) or Mn(2+).</text>
</comment>
<evidence type="ECO:0000256" key="11">
    <source>
        <dbReference type="ARBA" id="ARBA00093255"/>
    </source>
</evidence>
<dbReference type="Gene3D" id="3.90.950.10">
    <property type="match status" value="1"/>
</dbReference>
<dbReference type="GO" id="GO:0005737">
    <property type="term" value="C:cytoplasm"/>
    <property type="evidence" value="ECO:0007669"/>
    <property type="project" value="UniProtKB-SubCell"/>
</dbReference>
<dbReference type="Pfam" id="PF01725">
    <property type="entry name" value="Ham1p_like"/>
    <property type="match status" value="1"/>
</dbReference>
<dbReference type="CDD" id="cd00515">
    <property type="entry name" value="HAM1"/>
    <property type="match status" value="1"/>
</dbReference>
<comment type="similarity">
    <text evidence="2 13 14">Belongs to the HAM1 NTPase family.</text>
</comment>
<comment type="catalytic activity">
    <reaction evidence="12">
        <text>N(6)-hydroxy-dATP + H2O = N(6)-hydroxy-dAMP + diphosphate + H(+)</text>
        <dbReference type="Rhea" id="RHEA:83971"/>
        <dbReference type="ChEBI" id="CHEBI:15377"/>
        <dbReference type="ChEBI" id="CHEBI:15378"/>
        <dbReference type="ChEBI" id="CHEBI:33019"/>
        <dbReference type="ChEBI" id="CHEBI:233529"/>
        <dbReference type="ChEBI" id="CHEBI:233530"/>
    </reaction>
    <physiologicalReaction direction="left-to-right" evidence="12">
        <dbReference type="Rhea" id="RHEA:83972"/>
    </physiologicalReaction>
</comment>
<dbReference type="FunCoup" id="A0A0G4FUI8">
    <property type="interactions" value="344"/>
</dbReference>
<keyword evidence="4 13" id="KW-0479">Metal-binding</keyword>
<comment type="catalytic activity">
    <reaction evidence="11">
        <text>dITP + H2O = dIMP + diphosphate + H(+)</text>
        <dbReference type="Rhea" id="RHEA:28342"/>
        <dbReference type="ChEBI" id="CHEBI:15377"/>
        <dbReference type="ChEBI" id="CHEBI:15378"/>
        <dbReference type="ChEBI" id="CHEBI:33019"/>
        <dbReference type="ChEBI" id="CHEBI:61194"/>
        <dbReference type="ChEBI" id="CHEBI:61382"/>
        <dbReference type="EC" id="3.6.1.66"/>
    </reaction>
    <physiologicalReaction direction="left-to-right" evidence="11">
        <dbReference type="Rhea" id="RHEA:28343"/>
    </physiologicalReaction>
</comment>
<dbReference type="PANTHER" id="PTHR11067">
    <property type="entry name" value="INOSINE TRIPHOSPHATE PYROPHOSPHATASE/HAM1 PROTEIN"/>
    <property type="match status" value="1"/>
</dbReference>
<evidence type="ECO:0000256" key="2">
    <source>
        <dbReference type="ARBA" id="ARBA00008023"/>
    </source>
</evidence>
<feature type="binding site" evidence="13">
    <location>
        <position position="147"/>
    </location>
    <ligand>
        <name>ITP</name>
        <dbReference type="ChEBI" id="CHEBI:61402"/>
    </ligand>
</feature>
<dbReference type="PhylomeDB" id="A0A0G4FUI8"/>
<evidence type="ECO:0000256" key="6">
    <source>
        <dbReference type="ARBA" id="ARBA00022801"/>
    </source>
</evidence>
<dbReference type="InterPro" id="IPR002637">
    <property type="entry name" value="RdgB/HAM1"/>
</dbReference>
<keyword evidence="5 13" id="KW-0547">Nucleotide-binding</keyword>
<evidence type="ECO:0000256" key="14">
    <source>
        <dbReference type="RuleBase" id="RU003781"/>
    </source>
</evidence>
<dbReference type="EC" id="3.6.1.66" evidence="13"/>
<dbReference type="STRING" id="1169540.A0A0G4FUI8"/>
<feature type="binding site" evidence="13">
    <location>
        <position position="135"/>
    </location>
    <ligand>
        <name>Mg(2+)</name>
        <dbReference type="ChEBI" id="CHEBI:18420"/>
    </ligand>
</feature>
<evidence type="ECO:0000256" key="3">
    <source>
        <dbReference type="ARBA" id="ARBA00022490"/>
    </source>
</evidence>
<proteinExistence type="inferred from homology"/>
<dbReference type="GO" id="GO:0000166">
    <property type="term" value="F:nucleotide binding"/>
    <property type="evidence" value="ECO:0007669"/>
    <property type="project" value="UniProtKB-KW"/>
</dbReference>
<keyword evidence="16" id="KW-1185">Reference proteome</keyword>
<dbReference type="AlphaFoldDB" id="A0A0G4FUI8"/>
<comment type="function">
    <text evidence="9">Pyrophosphatase that hydrolyzes the non-canonical purine nucleotides inosine triphosphate (ITP), deoxyinosine triphosphate (dITP) as well as 2'-deoxy-N-6-hydroxylaminopurine triphosphate (dHAPTP) and xanthosine 5'-triphosphate (XTP) to their respective monophosphate derivatives. The enzyme does not distinguish between the deoxy- and ribose forms. Probably excludes non-canonical purines from RNA and DNA precursor pools, thus preventing their incorporation into RNA and DNA and avoiding chromosomal lesions.</text>
</comment>
<dbReference type="Proteomes" id="UP000041254">
    <property type="component" value="Unassembled WGS sequence"/>
</dbReference>
<evidence type="ECO:0000313" key="15">
    <source>
        <dbReference type="EMBL" id="CEM18606.1"/>
    </source>
</evidence>
<evidence type="ECO:0000256" key="12">
    <source>
        <dbReference type="ARBA" id="ARBA00093271"/>
    </source>
</evidence>
<comment type="catalytic activity">
    <reaction evidence="13">
        <text>XTP + H2O = XMP + diphosphate + H(+)</text>
        <dbReference type="Rhea" id="RHEA:28610"/>
        <dbReference type="ChEBI" id="CHEBI:15377"/>
        <dbReference type="ChEBI" id="CHEBI:15378"/>
        <dbReference type="ChEBI" id="CHEBI:33019"/>
        <dbReference type="ChEBI" id="CHEBI:57464"/>
        <dbReference type="ChEBI" id="CHEBI:61314"/>
        <dbReference type="EC" id="3.6.1.66"/>
    </reaction>
</comment>
<keyword evidence="8 13" id="KW-0546">Nucleotide metabolism</keyword>
<evidence type="ECO:0000256" key="4">
    <source>
        <dbReference type="ARBA" id="ARBA00022723"/>
    </source>
</evidence>
<dbReference type="GO" id="GO:0009117">
    <property type="term" value="P:nucleotide metabolic process"/>
    <property type="evidence" value="ECO:0007669"/>
    <property type="project" value="UniProtKB-KW"/>
</dbReference>
<evidence type="ECO:0000256" key="1">
    <source>
        <dbReference type="ARBA" id="ARBA00004496"/>
    </source>
</evidence>
<comment type="subcellular location">
    <subcellularLocation>
        <location evidence="1 13">Cytoplasm</location>
    </subcellularLocation>
</comment>
<dbReference type="EMBL" id="CDMY01000504">
    <property type="protein sequence ID" value="CEM18606.1"/>
    <property type="molecule type" value="Genomic_DNA"/>
</dbReference>
<feature type="binding site" evidence="13">
    <location>
        <position position="163"/>
    </location>
    <ligand>
        <name>Mg(2+)</name>
        <dbReference type="ChEBI" id="CHEBI:18420"/>
    </ligand>
</feature>
<evidence type="ECO:0000256" key="10">
    <source>
        <dbReference type="ARBA" id="ARBA00093218"/>
    </source>
</evidence>
<feature type="binding site" evidence="13">
    <location>
        <begin position="163"/>
        <end position="164"/>
    </location>
    <ligand>
        <name>ITP</name>
        <dbReference type="ChEBI" id="CHEBI:61402"/>
    </ligand>
</feature>
<sequence>MSPGRQGHCTFIADLIISAKVCSVVVLSLLPAVLQRTPIGASAFRLTERVIRPFHRSRSRQGAGRLSLYPDHLSRTALELTPVEPAVMADDMCVTEKGKEMVLCFCTGNANKLREVSFILGKTVTLTSADVDLPELQGDPADISVGKCRLAFNQLKQPVIVEDTSLCFNALGGLPGPYVKWFLKKLGHKDLPKLLAGFDDKSAYALCMFSYMDDTLEKPLLFEGRTNGVIVDARGDPNFGWDPIFQPHGFDQTYAEMTKELKNTISHRYRALEKLKTYLVQHKEEFLTAHAAKKVKSGE</sequence>
<dbReference type="InterPro" id="IPR027502">
    <property type="entry name" value="ITPase"/>
</dbReference>
<dbReference type="GO" id="GO:0035870">
    <property type="term" value="F:dITP diphosphatase activity"/>
    <property type="evidence" value="ECO:0007669"/>
    <property type="project" value="UniProtKB-UniRule"/>
</dbReference>
<feature type="binding site" evidence="13">
    <location>
        <position position="262"/>
    </location>
    <ligand>
        <name>ITP</name>
        <dbReference type="ChEBI" id="CHEBI:61402"/>
    </ligand>
</feature>
<accession>A0A0G4FUI8</accession>
<gene>
    <name evidence="15" type="ORF">Vbra_4488</name>
</gene>
<dbReference type="HAMAP" id="MF_03148">
    <property type="entry name" value="HAM1_NTPase"/>
    <property type="match status" value="1"/>
</dbReference>
<dbReference type="GO" id="GO:0009204">
    <property type="term" value="P:deoxyribonucleoside triphosphate catabolic process"/>
    <property type="evidence" value="ECO:0007669"/>
    <property type="project" value="UniProtKB-UniRule"/>
</dbReference>
<evidence type="ECO:0000256" key="9">
    <source>
        <dbReference type="ARBA" id="ARBA00054940"/>
    </source>
</evidence>
<dbReference type="PANTHER" id="PTHR11067:SF9">
    <property type="entry name" value="INOSINE TRIPHOSPHATE PYROPHOSPHATASE"/>
    <property type="match status" value="1"/>
</dbReference>
<dbReference type="VEuPathDB" id="CryptoDB:Vbra_4488"/>
<evidence type="ECO:0000313" key="16">
    <source>
        <dbReference type="Proteomes" id="UP000041254"/>
    </source>
</evidence>
<evidence type="ECO:0000256" key="8">
    <source>
        <dbReference type="ARBA" id="ARBA00023080"/>
    </source>
</evidence>
<dbReference type="OrthoDB" id="6288734at2759"/>
<dbReference type="NCBIfam" id="TIGR00042">
    <property type="entry name" value="RdgB/HAM1 family non-canonical purine NTP pyrophosphatase"/>
    <property type="match status" value="1"/>
</dbReference>
<comment type="function">
    <text evidence="13">Pyrophosphatase that hydrolyzes non-canonical purine nucleotides such as inosine triphosphate (ITP), deoxyinosine triphosphate (dITP) or xanthosine 5'-triphosphate (XTP) to their respective monophosphate derivatives. The enzyme does not distinguish between the deoxy- and ribose forms. Probably excludes non-canonical purines from RNA and DNA precursor pools, thus preventing their incorporation into RNA and DNA and avoiding chromosomal lesions.</text>
</comment>
<keyword evidence="6 13" id="KW-0378">Hydrolase</keyword>
<keyword evidence="3 13" id="KW-0963">Cytoplasm</keyword>
<evidence type="ECO:0000256" key="13">
    <source>
        <dbReference type="HAMAP-Rule" id="MF_03148"/>
    </source>
</evidence>
<name>A0A0G4FUI8_VITBC</name>
<keyword evidence="13" id="KW-0464">Manganese</keyword>